<dbReference type="InterPro" id="IPR033116">
    <property type="entry name" value="TRYPSIN_SER"/>
</dbReference>
<gene>
    <name evidence="4" type="ORF">DICVIV_00243</name>
</gene>
<feature type="chain" id="PRO_5002336344" evidence="2">
    <location>
        <begin position="23"/>
        <end position="269"/>
    </location>
</feature>
<dbReference type="InterPro" id="IPR043504">
    <property type="entry name" value="Peptidase_S1_PA_chymotrypsin"/>
</dbReference>
<reference evidence="4 5" key="1">
    <citation type="submission" date="2013-11" db="EMBL/GenBank/DDBJ databases">
        <title>Draft genome of the bovine lungworm Dictyocaulus viviparus.</title>
        <authorList>
            <person name="Mitreva M."/>
        </authorList>
    </citation>
    <scope>NUCLEOTIDE SEQUENCE [LARGE SCALE GENOMIC DNA]</scope>
    <source>
        <strain evidence="4 5">HannoverDv2000</strain>
    </source>
</reference>
<keyword evidence="2" id="KW-0732">Signal</keyword>
<dbReference type="GO" id="GO:0006508">
    <property type="term" value="P:proteolysis"/>
    <property type="evidence" value="ECO:0007669"/>
    <property type="project" value="InterPro"/>
</dbReference>
<evidence type="ECO:0000256" key="1">
    <source>
        <dbReference type="ARBA" id="ARBA00023157"/>
    </source>
</evidence>
<reference evidence="5" key="2">
    <citation type="journal article" date="2016" name="Sci. Rep.">
        <title>Dictyocaulus viviparus genome, variome and transcriptome elucidate lungworm biology and support future intervention.</title>
        <authorList>
            <person name="McNulty S.N."/>
            <person name="Strube C."/>
            <person name="Rosa B.A."/>
            <person name="Martin J.C."/>
            <person name="Tyagi R."/>
            <person name="Choi Y.J."/>
            <person name="Wang Q."/>
            <person name="Hallsworth Pepin K."/>
            <person name="Zhang X."/>
            <person name="Ozersky P."/>
            <person name="Wilson R.K."/>
            <person name="Sternberg P.W."/>
            <person name="Gasser R.B."/>
            <person name="Mitreva M."/>
        </authorList>
    </citation>
    <scope>NUCLEOTIDE SEQUENCE [LARGE SCALE GENOMIC DNA]</scope>
    <source>
        <strain evidence="5">HannoverDv2000</strain>
    </source>
</reference>
<dbReference type="SUPFAM" id="SSF50494">
    <property type="entry name" value="Trypsin-like serine proteases"/>
    <property type="match status" value="1"/>
</dbReference>
<dbReference type="EMBL" id="KN716151">
    <property type="protein sequence ID" value="KJH53500.1"/>
    <property type="molecule type" value="Genomic_DNA"/>
</dbReference>
<dbReference type="PRINTS" id="PR00722">
    <property type="entry name" value="CHYMOTRYPSIN"/>
</dbReference>
<dbReference type="SMART" id="SM00020">
    <property type="entry name" value="Tryp_SPc"/>
    <property type="match status" value="1"/>
</dbReference>
<proteinExistence type="predicted"/>
<accession>A0A0D8Y9S1</accession>
<name>A0A0D8Y9S1_DICVI</name>
<evidence type="ECO:0000313" key="4">
    <source>
        <dbReference type="EMBL" id="KJH53500.1"/>
    </source>
</evidence>
<keyword evidence="5" id="KW-1185">Reference proteome</keyword>
<evidence type="ECO:0000256" key="2">
    <source>
        <dbReference type="SAM" id="SignalP"/>
    </source>
</evidence>
<dbReference type="PANTHER" id="PTHR24253">
    <property type="entry name" value="TRANSMEMBRANE PROTEASE SERINE"/>
    <property type="match status" value="1"/>
</dbReference>
<dbReference type="PROSITE" id="PS00135">
    <property type="entry name" value="TRYPSIN_SER"/>
    <property type="match status" value="1"/>
</dbReference>
<feature type="domain" description="Peptidase S1" evidence="3">
    <location>
        <begin position="53"/>
        <end position="263"/>
    </location>
</feature>
<dbReference type="STRING" id="29172.A0A0D8Y9S1"/>
<dbReference type="GO" id="GO:0004252">
    <property type="term" value="F:serine-type endopeptidase activity"/>
    <property type="evidence" value="ECO:0007669"/>
    <property type="project" value="InterPro"/>
</dbReference>
<dbReference type="InterPro" id="IPR001314">
    <property type="entry name" value="Peptidase_S1A"/>
</dbReference>
<feature type="signal peptide" evidence="2">
    <location>
        <begin position="1"/>
        <end position="22"/>
    </location>
</feature>
<evidence type="ECO:0000259" key="3">
    <source>
        <dbReference type="PROSITE" id="PS50240"/>
    </source>
</evidence>
<dbReference type="InterPro" id="IPR009003">
    <property type="entry name" value="Peptidase_S1_PA"/>
</dbReference>
<organism evidence="4 5">
    <name type="scientific">Dictyocaulus viviparus</name>
    <name type="common">Bovine lungworm</name>
    <dbReference type="NCBI Taxonomy" id="29172"/>
    <lineage>
        <taxon>Eukaryota</taxon>
        <taxon>Metazoa</taxon>
        <taxon>Ecdysozoa</taxon>
        <taxon>Nematoda</taxon>
        <taxon>Chromadorea</taxon>
        <taxon>Rhabditida</taxon>
        <taxon>Rhabditina</taxon>
        <taxon>Rhabditomorpha</taxon>
        <taxon>Strongyloidea</taxon>
        <taxon>Metastrongylidae</taxon>
        <taxon>Dictyocaulus</taxon>
    </lineage>
</organism>
<protein>
    <submittedName>
        <fullName evidence="4">Trypsin</fullName>
    </submittedName>
</protein>
<dbReference type="Gene3D" id="2.40.10.10">
    <property type="entry name" value="Trypsin-like serine proteases"/>
    <property type="match status" value="1"/>
</dbReference>
<sequence length="269" mass="30206">MSNIMKIIFVLFSVMEASYCLCGRLRLYEQVVLRKHCGQHLFSQTSTSRSKRTIGGVNAREGEYPWNVAIFGEGRYCSGTLISYRHVLTSAACMTNRILTETSWKVSLYSYTVIPTDDIRVYTGAHIMFVRPNNDGSYGHRIHNVTIHEQYMCDTRYRNLAAFEISPQIDSDEATPICMPKEDEKIKTDEVMTATGFADSTGPLYNLQAVNITIGEVDNINDELIAYRSNHSVCQGDSGGPLFKNTGKQYTLFGITSRPIGCSIRYGGR</sequence>
<dbReference type="PANTHER" id="PTHR24253:SF103">
    <property type="entry name" value="TRANSMEMBRANE PROTEASE SERINE 7"/>
    <property type="match status" value="1"/>
</dbReference>
<evidence type="ECO:0000313" key="5">
    <source>
        <dbReference type="Proteomes" id="UP000053766"/>
    </source>
</evidence>
<dbReference type="AlphaFoldDB" id="A0A0D8Y9S1"/>
<dbReference type="Pfam" id="PF00089">
    <property type="entry name" value="Trypsin"/>
    <property type="match status" value="1"/>
</dbReference>
<dbReference type="Proteomes" id="UP000053766">
    <property type="component" value="Unassembled WGS sequence"/>
</dbReference>
<keyword evidence="1" id="KW-1015">Disulfide bond</keyword>
<dbReference type="InterPro" id="IPR001254">
    <property type="entry name" value="Trypsin_dom"/>
</dbReference>
<dbReference type="OrthoDB" id="7754674at2759"/>
<dbReference type="PROSITE" id="PS50240">
    <property type="entry name" value="TRYPSIN_DOM"/>
    <property type="match status" value="1"/>
</dbReference>